<dbReference type="CDD" id="cd04730">
    <property type="entry name" value="NPD_like"/>
    <property type="match status" value="1"/>
</dbReference>
<evidence type="ECO:0000313" key="4">
    <source>
        <dbReference type="EMBL" id="MBU5489471.1"/>
    </source>
</evidence>
<keyword evidence="1" id="KW-0285">Flavoprotein</keyword>
<keyword evidence="2" id="KW-0288">FMN</keyword>
<dbReference type="RefSeq" id="WP_216469064.1">
    <property type="nucleotide sequence ID" value="NZ_JAHLQI010000001.1"/>
</dbReference>
<protein>
    <submittedName>
        <fullName evidence="4">Nitronate monooxygenase family protein</fullName>
    </submittedName>
</protein>
<keyword evidence="4" id="KW-0503">Monooxygenase</keyword>
<dbReference type="GO" id="GO:0004497">
    <property type="term" value="F:monooxygenase activity"/>
    <property type="evidence" value="ECO:0007669"/>
    <property type="project" value="UniProtKB-KW"/>
</dbReference>
<comment type="caution">
    <text evidence="4">The sequence shown here is derived from an EMBL/GenBank/DDBJ whole genome shotgun (WGS) entry which is preliminary data.</text>
</comment>
<organism evidence="4 5">
    <name type="scientific">Butyricicoccus intestinisimiae</name>
    <dbReference type="NCBI Taxonomy" id="2841509"/>
    <lineage>
        <taxon>Bacteria</taxon>
        <taxon>Bacillati</taxon>
        <taxon>Bacillota</taxon>
        <taxon>Clostridia</taxon>
        <taxon>Eubacteriales</taxon>
        <taxon>Butyricicoccaceae</taxon>
        <taxon>Butyricicoccus</taxon>
    </lineage>
</organism>
<evidence type="ECO:0000256" key="3">
    <source>
        <dbReference type="ARBA" id="ARBA00023002"/>
    </source>
</evidence>
<dbReference type="PANTHER" id="PTHR32332:SF18">
    <property type="entry name" value="2-NITROPROPANE DIOXYGENASE"/>
    <property type="match status" value="1"/>
</dbReference>
<dbReference type="EMBL" id="JAHLQI010000001">
    <property type="protein sequence ID" value="MBU5489471.1"/>
    <property type="molecule type" value="Genomic_DNA"/>
</dbReference>
<sequence>MNLPEVSIGGLCPKLPVIQGGMGIGISLSGLASAVANAGGIGIISGVQIGFREPDFEKDPVSANIRAIGKELRRARELAPNGIIGMNFMSIDSHYTEYVTEAVKQGADLIISGAGLPLTLPELTAGSQTRIVPIVSSARACRLILTKWLRKHNRFPDAVVVEGPLAGGHLGFKLDDLYNRTNQTLEQALADVVAYIRKFEQEHNVSIPIFAAGGIMDYTDVQRMLEIGASGVQVGSSFVTTKECDASDRFKQTYLDARPEDVRIIKSPTGFAARAVNTKFVQQAYDHGGIPVQHCFRCMPEICNAATTPYCLSQALFDAARGENMGGLVFCGGRVGELHEIVTVQQVMDRLTKPAAM</sequence>
<accession>A0ABS6EP54</accession>
<gene>
    <name evidence="4" type="ORF">KQI75_02310</name>
</gene>
<reference evidence="4 5" key="1">
    <citation type="submission" date="2021-06" db="EMBL/GenBank/DDBJ databases">
        <authorList>
            <person name="Sun Q."/>
            <person name="Li D."/>
        </authorList>
    </citation>
    <scope>NUCLEOTIDE SEQUENCE [LARGE SCALE GENOMIC DNA]</scope>
    <source>
        <strain evidence="4 5">MSJd-7</strain>
    </source>
</reference>
<evidence type="ECO:0000256" key="2">
    <source>
        <dbReference type="ARBA" id="ARBA00022643"/>
    </source>
</evidence>
<dbReference type="InterPro" id="IPR004136">
    <property type="entry name" value="NMO"/>
</dbReference>
<evidence type="ECO:0000313" key="5">
    <source>
        <dbReference type="Proteomes" id="UP000783588"/>
    </source>
</evidence>
<keyword evidence="5" id="KW-1185">Reference proteome</keyword>
<dbReference type="Proteomes" id="UP000783588">
    <property type="component" value="Unassembled WGS sequence"/>
</dbReference>
<name>A0ABS6EP54_9FIRM</name>
<evidence type="ECO:0000256" key="1">
    <source>
        <dbReference type="ARBA" id="ARBA00022630"/>
    </source>
</evidence>
<dbReference type="PANTHER" id="PTHR32332">
    <property type="entry name" value="2-NITROPROPANE DIOXYGENASE"/>
    <property type="match status" value="1"/>
</dbReference>
<proteinExistence type="predicted"/>
<keyword evidence="3" id="KW-0560">Oxidoreductase</keyword>
<dbReference type="Pfam" id="PF03060">
    <property type="entry name" value="NMO"/>
    <property type="match status" value="1"/>
</dbReference>